<reference evidence="12" key="1">
    <citation type="submission" date="2020-06" db="EMBL/GenBank/DDBJ databases">
        <authorList>
            <consortium name="Plant Systems Biology data submission"/>
        </authorList>
    </citation>
    <scope>NUCLEOTIDE SEQUENCE</scope>
    <source>
        <strain evidence="12">D6</strain>
    </source>
</reference>
<accession>A0A9N8DHB0</accession>
<evidence type="ECO:0000256" key="1">
    <source>
        <dbReference type="ARBA" id="ARBA00004141"/>
    </source>
</evidence>
<dbReference type="InterPro" id="IPR003593">
    <property type="entry name" value="AAA+_ATPase"/>
</dbReference>
<evidence type="ECO:0000256" key="8">
    <source>
        <dbReference type="SAM" id="MobiDB-lite"/>
    </source>
</evidence>
<feature type="transmembrane region" description="Helical" evidence="9">
    <location>
        <begin position="38"/>
        <end position="61"/>
    </location>
</feature>
<feature type="transmembrane region" description="Helical" evidence="9">
    <location>
        <begin position="102"/>
        <end position="124"/>
    </location>
</feature>
<gene>
    <name evidence="12" type="ORF">SEMRO_85_G045310.1</name>
</gene>
<evidence type="ECO:0000256" key="2">
    <source>
        <dbReference type="ARBA" id="ARBA00022692"/>
    </source>
</evidence>
<dbReference type="GO" id="GO:0016020">
    <property type="term" value="C:membrane"/>
    <property type="evidence" value="ECO:0007669"/>
    <property type="project" value="UniProtKB-SubCell"/>
</dbReference>
<evidence type="ECO:0000256" key="9">
    <source>
        <dbReference type="SAM" id="Phobius"/>
    </source>
</evidence>
<sequence>MTKDNRESSSSTVSSSSPSQPLSRHQEDAILSKRLGQVIYLLCLVKGIAFPLFKVSLIALAEKVLRAAIGSALPDELFGQIQTEIFAKSSNPVMDTFLMRSLTFYEAFAVVGGITAVISIVLPLGKALTENFLPYREVKRLQDLLFRKFVLEPNSVAIDEATDLLYTKINVVSKYWTNSKFRKIDDIVTMGACLVLYFILAWDLALALLGGMIVVFVVSFLIWNKLSTPWDSQREEKMAQANNLLVDVVLCKELVLTQANELEEQAKLRKLMEADREDIRHLAWAKFISAAIRVGTFTMITPSLFFVVYTWDLSMERVFQLLLIIVVTDEQMRAFLSFTDHGPLEEEFGRAKQEFCHVLGMTEEELFPADFDDWTICGGGKKKNEEVDESESKDDTRGELDLEVGGFDSFRVGKASTIGKKQVSRRESLRQIMADMSSELSKHLNHPKKGVDKLSLDAASFGYKDKEGNTFAIVQNLTTTLNMGEHYAVMGETGVGKSTFLKALSGLHEPLSGEIYFDSKAVDPTSIEWRRQVAVVTQHAVFLNRSLRENMVYGLEDKVTDEQIYDALDKVKMKERIMTLPNGLDTIIVGNGAHFSGGQRQRLQIARLLLTNAPLVLLDECTSALDPDTTTLVMDLLQEFLVGKTMIMITHDVSNLILAQHVMEMKPGGVFEKAKNQRVADIYADLEGRRPSEILQEFQKGGINWIAESVRSIDDSNHSNNSATDETPRVPRFSLRSKGSSKEFSKAHSGRTFDGDAIIEEEEGDFTNCELLDDEDEDGLP</sequence>
<evidence type="ECO:0000256" key="3">
    <source>
        <dbReference type="ARBA" id="ARBA00022741"/>
    </source>
</evidence>
<feature type="compositionally biased region" description="Low complexity" evidence="8">
    <location>
        <begin position="8"/>
        <end position="23"/>
    </location>
</feature>
<dbReference type="PROSITE" id="PS50929">
    <property type="entry name" value="ABC_TM1F"/>
    <property type="match status" value="1"/>
</dbReference>
<feature type="compositionally biased region" description="Acidic residues" evidence="8">
    <location>
        <begin position="757"/>
        <end position="781"/>
    </location>
</feature>
<proteinExistence type="inferred from homology"/>
<dbReference type="SUPFAM" id="SSF90123">
    <property type="entry name" value="ABC transporter transmembrane region"/>
    <property type="match status" value="1"/>
</dbReference>
<dbReference type="PANTHER" id="PTHR24221:SF654">
    <property type="entry name" value="ATP-BINDING CASSETTE SUB-FAMILY B MEMBER 6"/>
    <property type="match status" value="1"/>
</dbReference>
<evidence type="ECO:0000313" key="13">
    <source>
        <dbReference type="Proteomes" id="UP001153069"/>
    </source>
</evidence>
<dbReference type="PROSITE" id="PS50893">
    <property type="entry name" value="ABC_TRANSPORTER_2"/>
    <property type="match status" value="1"/>
</dbReference>
<dbReference type="InterPro" id="IPR036640">
    <property type="entry name" value="ABC1_TM_sf"/>
</dbReference>
<dbReference type="InterPro" id="IPR011527">
    <property type="entry name" value="ABC1_TM_dom"/>
</dbReference>
<feature type="transmembrane region" description="Helical" evidence="9">
    <location>
        <begin position="206"/>
        <end position="224"/>
    </location>
</feature>
<feature type="region of interest" description="Disordered" evidence="8">
    <location>
        <begin position="714"/>
        <end position="781"/>
    </location>
</feature>
<evidence type="ECO:0000256" key="7">
    <source>
        <dbReference type="ARBA" id="ARBA00024363"/>
    </source>
</evidence>
<keyword evidence="6 9" id="KW-0472">Membrane</keyword>
<dbReference type="GO" id="GO:0016887">
    <property type="term" value="F:ATP hydrolysis activity"/>
    <property type="evidence" value="ECO:0007669"/>
    <property type="project" value="InterPro"/>
</dbReference>
<dbReference type="Gene3D" id="3.40.50.300">
    <property type="entry name" value="P-loop containing nucleotide triphosphate hydrolases"/>
    <property type="match status" value="1"/>
</dbReference>
<dbReference type="InterPro" id="IPR017871">
    <property type="entry name" value="ABC_transporter-like_CS"/>
</dbReference>
<dbReference type="PANTHER" id="PTHR24221">
    <property type="entry name" value="ATP-BINDING CASSETTE SUB-FAMILY B"/>
    <property type="match status" value="1"/>
</dbReference>
<dbReference type="Proteomes" id="UP001153069">
    <property type="component" value="Unassembled WGS sequence"/>
</dbReference>
<name>A0A9N8DHB0_9STRA</name>
<dbReference type="CDD" id="cd03228">
    <property type="entry name" value="ABCC_MRP_Like"/>
    <property type="match status" value="1"/>
</dbReference>
<feature type="region of interest" description="Disordered" evidence="8">
    <location>
        <begin position="1"/>
        <end position="24"/>
    </location>
</feature>
<feature type="domain" description="ABC transporter" evidence="10">
    <location>
        <begin position="454"/>
        <end position="692"/>
    </location>
</feature>
<protein>
    <submittedName>
        <fullName evidence="12">Sublancin-168-processing and transport ATP-binding protein sunT</fullName>
    </submittedName>
</protein>
<keyword evidence="3" id="KW-0547">Nucleotide-binding</keyword>
<evidence type="ECO:0000256" key="5">
    <source>
        <dbReference type="ARBA" id="ARBA00022989"/>
    </source>
</evidence>
<dbReference type="Gene3D" id="1.20.1560.10">
    <property type="entry name" value="ABC transporter type 1, transmembrane domain"/>
    <property type="match status" value="1"/>
</dbReference>
<dbReference type="InterPro" id="IPR027417">
    <property type="entry name" value="P-loop_NTPase"/>
</dbReference>
<evidence type="ECO:0000259" key="11">
    <source>
        <dbReference type="PROSITE" id="PS50929"/>
    </source>
</evidence>
<comment type="subcellular location">
    <subcellularLocation>
        <location evidence="1">Membrane</location>
        <topology evidence="1">Multi-pass membrane protein</topology>
    </subcellularLocation>
</comment>
<evidence type="ECO:0000256" key="6">
    <source>
        <dbReference type="ARBA" id="ARBA00023136"/>
    </source>
</evidence>
<comment type="similarity">
    <text evidence="7">Belongs to the ABC transporter superfamily. ABCB family. Heavy Metal importer (TC 3.A.1.210) subfamily.</text>
</comment>
<keyword evidence="4 12" id="KW-0067">ATP-binding</keyword>
<evidence type="ECO:0000313" key="12">
    <source>
        <dbReference type="EMBL" id="CAB9500510.1"/>
    </source>
</evidence>
<feature type="transmembrane region" description="Helical" evidence="9">
    <location>
        <begin position="290"/>
        <end position="311"/>
    </location>
</feature>
<dbReference type="OrthoDB" id="6500128at2759"/>
<dbReference type="GO" id="GO:0034040">
    <property type="term" value="F:ATPase-coupled lipid transmembrane transporter activity"/>
    <property type="evidence" value="ECO:0007669"/>
    <property type="project" value="TreeGrafter"/>
</dbReference>
<keyword evidence="13" id="KW-1185">Reference proteome</keyword>
<keyword evidence="5 9" id="KW-1133">Transmembrane helix</keyword>
<keyword evidence="2 9" id="KW-0812">Transmembrane</keyword>
<dbReference type="GO" id="GO:0005524">
    <property type="term" value="F:ATP binding"/>
    <property type="evidence" value="ECO:0007669"/>
    <property type="project" value="UniProtKB-KW"/>
</dbReference>
<dbReference type="PROSITE" id="PS00211">
    <property type="entry name" value="ABC_TRANSPORTER_1"/>
    <property type="match status" value="1"/>
</dbReference>
<dbReference type="SMART" id="SM00382">
    <property type="entry name" value="AAA"/>
    <property type="match status" value="1"/>
</dbReference>
<dbReference type="InterPro" id="IPR039421">
    <property type="entry name" value="Type_1_exporter"/>
</dbReference>
<dbReference type="EMBL" id="CAICTM010000084">
    <property type="protein sequence ID" value="CAB9500510.1"/>
    <property type="molecule type" value="Genomic_DNA"/>
</dbReference>
<comment type="caution">
    <text evidence="12">The sequence shown here is derived from an EMBL/GenBank/DDBJ whole genome shotgun (WGS) entry which is preliminary data.</text>
</comment>
<evidence type="ECO:0000256" key="4">
    <source>
        <dbReference type="ARBA" id="ARBA00022840"/>
    </source>
</evidence>
<dbReference type="GO" id="GO:0140359">
    <property type="term" value="F:ABC-type transporter activity"/>
    <property type="evidence" value="ECO:0007669"/>
    <property type="project" value="InterPro"/>
</dbReference>
<evidence type="ECO:0000259" key="10">
    <source>
        <dbReference type="PROSITE" id="PS50893"/>
    </source>
</evidence>
<dbReference type="SUPFAM" id="SSF52540">
    <property type="entry name" value="P-loop containing nucleoside triphosphate hydrolases"/>
    <property type="match status" value="1"/>
</dbReference>
<dbReference type="InterPro" id="IPR003439">
    <property type="entry name" value="ABC_transporter-like_ATP-bd"/>
</dbReference>
<dbReference type="AlphaFoldDB" id="A0A9N8DHB0"/>
<organism evidence="12 13">
    <name type="scientific">Seminavis robusta</name>
    <dbReference type="NCBI Taxonomy" id="568900"/>
    <lineage>
        <taxon>Eukaryota</taxon>
        <taxon>Sar</taxon>
        <taxon>Stramenopiles</taxon>
        <taxon>Ochrophyta</taxon>
        <taxon>Bacillariophyta</taxon>
        <taxon>Bacillariophyceae</taxon>
        <taxon>Bacillariophycidae</taxon>
        <taxon>Naviculales</taxon>
        <taxon>Naviculaceae</taxon>
        <taxon>Seminavis</taxon>
    </lineage>
</organism>
<feature type="compositionally biased region" description="Basic and acidic residues" evidence="8">
    <location>
        <begin position="740"/>
        <end position="754"/>
    </location>
</feature>
<dbReference type="Pfam" id="PF00005">
    <property type="entry name" value="ABC_tran"/>
    <property type="match status" value="1"/>
</dbReference>
<feature type="domain" description="ABC transmembrane type-1" evidence="11">
    <location>
        <begin position="184"/>
        <end position="311"/>
    </location>
</feature>